<dbReference type="PANTHER" id="PTHR42852:SF13">
    <property type="entry name" value="PROTEIN DIPZ"/>
    <property type="match status" value="1"/>
</dbReference>
<dbReference type="EMBL" id="QPJO01000003">
    <property type="protein sequence ID" value="RCW91224.1"/>
    <property type="molecule type" value="Genomic_DNA"/>
</dbReference>
<reference evidence="2 3" key="1">
    <citation type="submission" date="2018-07" db="EMBL/GenBank/DDBJ databases">
        <title>Genomic Encyclopedia of Type Strains, Phase III (KMG-III): the genomes of soil and plant-associated and newly described type strains.</title>
        <authorList>
            <person name="Whitman W."/>
        </authorList>
    </citation>
    <scope>NUCLEOTIDE SEQUENCE [LARGE SCALE GENOMIC DNA]</scope>
    <source>
        <strain evidence="2 3">CECT 7958</strain>
    </source>
</reference>
<dbReference type="OrthoDB" id="616241at2"/>
<dbReference type="CDD" id="cd02966">
    <property type="entry name" value="TlpA_like_family"/>
    <property type="match status" value="1"/>
</dbReference>
<dbReference type="Pfam" id="PF08534">
    <property type="entry name" value="Redoxin"/>
    <property type="match status" value="1"/>
</dbReference>
<evidence type="ECO:0000313" key="3">
    <source>
        <dbReference type="Proteomes" id="UP000253436"/>
    </source>
</evidence>
<organism evidence="2 3">
    <name type="scientific">Winogradskyella arenosi</name>
    <dbReference type="NCBI Taxonomy" id="533325"/>
    <lineage>
        <taxon>Bacteria</taxon>
        <taxon>Pseudomonadati</taxon>
        <taxon>Bacteroidota</taxon>
        <taxon>Flavobacteriia</taxon>
        <taxon>Flavobacteriales</taxon>
        <taxon>Flavobacteriaceae</taxon>
        <taxon>Winogradskyella</taxon>
    </lineage>
</organism>
<dbReference type="Proteomes" id="UP000253436">
    <property type="component" value="Unassembled WGS sequence"/>
</dbReference>
<dbReference type="InterPro" id="IPR050553">
    <property type="entry name" value="Thioredoxin_ResA/DsbE_sf"/>
</dbReference>
<gene>
    <name evidence="2" type="ORF">DFQ08_10348</name>
</gene>
<dbReference type="SUPFAM" id="SSF52833">
    <property type="entry name" value="Thioredoxin-like"/>
    <property type="match status" value="1"/>
</dbReference>
<dbReference type="InterPro" id="IPR036249">
    <property type="entry name" value="Thioredoxin-like_sf"/>
</dbReference>
<dbReference type="PANTHER" id="PTHR42852">
    <property type="entry name" value="THIOL:DISULFIDE INTERCHANGE PROTEIN DSBE"/>
    <property type="match status" value="1"/>
</dbReference>
<evidence type="ECO:0000313" key="2">
    <source>
        <dbReference type="EMBL" id="RCW91224.1"/>
    </source>
</evidence>
<dbReference type="InterPro" id="IPR013740">
    <property type="entry name" value="Redoxin"/>
</dbReference>
<sequence length="414" mass="46593">MRYLLITLLCFACFSCKNESKTEDSVTADSPVQPLKNGMYRGVLEVKDGEELPFNFKVTSTNELEVYNAEEVINVDEVTYSADSVLIKLPVFEGYITAKRDGNNLKGQFIIESLERSVAFTANYGVEKRFETAEVPTVNVSGVWETTFSVGKGDEAYMAKGIFTQKDDLVTGTFRTATGDYRFLEGVMDGNTMKLSAFDGSHAFLFTATVNDSTMEGTFYSGNHWKEPFMAKRNPSFELPEADDLTFLKEGYERLAFEFPDTSGNLVSLDDERFKGKVVVVQIMGSWCPNCLDESKYYAEFYKQNKSKDIAFVGLAFEYAKTEEAAFSRIDRLKERVGIDYPILLAQYGSSDKEKAQEKLPMLNHVLSYPTSIFIDKTGKVRKIHTGFNGPATGEKYTAFKAEFERFVAELLAE</sequence>
<dbReference type="PROSITE" id="PS51352">
    <property type="entry name" value="THIOREDOXIN_2"/>
    <property type="match status" value="1"/>
</dbReference>
<dbReference type="Gene3D" id="3.40.30.10">
    <property type="entry name" value="Glutaredoxin"/>
    <property type="match status" value="1"/>
</dbReference>
<evidence type="ECO:0000259" key="1">
    <source>
        <dbReference type="PROSITE" id="PS51352"/>
    </source>
</evidence>
<protein>
    <submittedName>
        <fullName evidence="2">Peroxiredoxin</fullName>
    </submittedName>
</protein>
<dbReference type="AlphaFoldDB" id="A0A368ZGS5"/>
<accession>A0A368ZGS5</accession>
<keyword evidence="3" id="KW-1185">Reference proteome</keyword>
<dbReference type="RefSeq" id="WP_114309749.1">
    <property type="nucleotide sequence ID" value="NZ_QPJO01000003.1"/>
</dbReference>
<comment type="caution">
    <text evidence="2">The sequence shown here is derived from an EMBL/GenBank/DDBJ whole genome shotgun (WGS) entry which is preliminary data.</text>
</comment>
<feature type="domain" description="Thioredoxin" evidence="1">
    <location>
        <begin position="248"/>
        <end position="413"/>
    </location>
</feature>
<name>A0A368ZGS5_9FLAO</name>
<dbReference type="GO" id="GO:0016491">
    <property type="term" value="F:oxidoreductase activity"/>
    <property type="evidence" value="ECO:0007669"/>
    <property type="project" value="InterPro"/>
</dbReference>
<proteinExistence type="predicted"/>
<dbReference type="InterPro" id="IPR013766">
    <property type="entry name" value="Thioredoxin_domain"/>
</dbReference>